<dbReference type="HOGENOM" id="CLU_955538_0_0_2"/>
<evidence type="ECO:0000256" key="3">
    <source>
        <dbReference type="ARBA" id="ARBA00022723"/>
    </source>
</evidence>
<evidence type="ECO:0000256" key="4">
    <source>
        <dbReference type="ARBA" id="ARBA00022729"/>
    </source>
</evidence>
<dbReference type="KEGG" id="mtp:Mthe_1681"/>
<evidence type="ECO:0000256" key="1">
    <source>
        <dbReference type="ARBA" id="ARBA00004196"/>
    </source>
</evidence>
<name>A0B9S3_METTP</name>
<reference evidence="5 6" key="1">
    <citation type="submission" date="2006-10" db="EMBL/GenBank/DDBJ databases">
        <title>Complete sequence of Methanosaeta thermophila PT.</title>
        <authorList>
            <consortium name="US DOE Joint Genome Institute"/>
            <person name="Copeland A."/>
            <person name="Lucas S."/>
            <person name="Lapidus A."/>
            <person name="Barry K."/>
            <person name="Detter J.C."/>
            <person name="Glavina del Rio T."/>
            <person name="Hammon N."/>
            <person name="Israni S."/>
            <person name="Pitluck S."/>
            <person name="Chain P."/>
            <person name="Malfatti S."/>
            <person name="Shin M."/>
            <person name="Vergez L."/>
            <person name="Schmutz J."/>
            <person name="Larimer F."/>
            <person name="Land M."/>
            <person name="Hauser L."/>
            <person name="Kyrpides N."/>
            <person name="Kim E."/>
            <person name="Smith K.S."/>
            <person name="Ingram-Smith C."/>
            <person name="Richardson P."/>
        </authorList>
    </citation>
    <scope>NUCLEOTIDE SEQUENCE [LARGE SCALE GENOMIC DNA]</scope>
    <source>
        <strain evidence="6">DSM 6194 / JCM 14653 / NBRC 101360 / PT</strain>
    </source>
</reference>
<keyword evidence="2" id="KW-0813">Transport</keyword>
<evidence type="ECO:0000313" key="5">
    <source>
        <dbReference type="EMBL" id="ABK15447.1"/>
    </source>
</evidence>
<dbReference type="AlphaFoldDB" id="A0B9S3"/>
<comment type="subcellular location">
    <subcellularLocation>
        <location evidence="1">Cell envelope</location>
    </subcellularLocation>
</comment>
<dbReference type="Proteomes" id="UP000000674">
    <property type="component" value="Chromosome"/>
</dbReference>
<dbReference type="STRING" id="349307.Mthe_1681"/>
<dbReference type="GeneID" id="4463353"/>
<dbReference type="GO" id="GO:0030001">
    <property type="term" value="P:metal ion transport"/>
    <property type="evidence" value="ECO:0007669"/>
    <property type="project" value="InterPro"/>
</dbReference>
<gene>
    <name evidence="5" type="ordered locus">Mthe_1681</name>
</gene>
<organism evidence="5 6">
    <name type="scientific">Methanothrix thermoacetophila (strain DSM 6194 / JCM 14653 / NBRC 101360 / PT)</name>
    <name type="common">Methanosaeta thermophila</name>
    <dbReference type="NCBI Taxonomy" id="349307"/>
    <lineage>
        <taxon>Archaea</taxon>
        <taxon>Methanobacteriati</taxon>
        <taxon>Methanobacteriota</taxon>
        <taxon>Stenosarchaea group</taxon>
        <taxon>Methanomicrobia</taxon>
        <taxon>Methanotrichales</taxon>
        <taxon>Methanotrichaceae</taxon>
        <taxon>Methanothrix</taxon>
    </lineage>
</organism>
<evidence type="ECO:0000256" key="2">
    <source>
        <dbReference type="ARBA" id="ARBA00022448"/>
    </source>
</evidence>
<dbReference type="Gene3D" id="3.40.50.1980">
    <property type="entry name" value="Nitrogenase molybdenum iron protein domain"/>
    <property type="match status" value="2"/>
</dbReference>
<dbReference type="Pfam" id="PF01297">
    <property type="entry name" value="ZnuA"/>
    <property type="match status" value="1"/>
</dbReference>
<dbReference type="OrthoDB" id="106613at2157"/>
<dbReference type="EMBL" id="CP000477">
    <property type="protein sequence ID" value="ABK15447.1"/>
    <property type="molecule type" value="Genomic_DNA"/>
</dbReference>
<proteinExistence type="predicted"/>
<dbReference type="PANTHER" id="PTHR42953">
    <property type="entry name" value="HIGH-AFFINITY ZINC UPTAKE SYSTEM PROTEIN ZNUA-RELATED"/>
    <property type="match status" value="1"/>
</dbReference>
<dbReference type="SUPFAM" id="SSF53807">
    <property type="entry name" value="Helical backbone' metal receptor"/>
    <property type="match status" value="1"/>
</dbReference>
<dbReference type="RefSeq" id="WP_011696825.1">
    <property type="nucleotide sequence ID" value="NC_008553.1"/>
</dbReference>
<keyword evidence="6" id="KW-1185">Reference proteome</keyword>
<protein>
    <submittedName>
        <fullName evidence="5">Periplasmic solute binding protein</fullName>
    </submittedName>
</protein>
<keyword evidence="4" id="KW-0732">Signal</keyword>
<sequence length="265" mass="28777">MKKAILLLILSLIAVHSAYAEPIKIVATTSTLEDLIKGVGGDNVDVTYIVSSGVCPDHWDLKPSQVAALNEASIIFQHGMEGWLKNITRPDQKVIVLSGPWNTPQMAINKTMQIAAALKEADPEHAEEYDRRAEVLVERFQNVSEVLSERAREAGTGNVKVLCMEWQSGFVSWMGFDIVKTYASEEKLSLKDVNDLINVGRENSVSIVVDNLQSGVNVGEQIAKEINATHVVLTNFPGAVEGTETLDKMILHNGEALLAAVGSAA</sequence>
<dbReference type="InterPro" id="IPR006127">
    <property type="entry name" value="ZnuA-like"/>
</dbReference>
<keyword evidence="3" id="KW-0479">Metal-binding</keyword>
<dbReference type="PANTHER" id="PTHR42953:SF1">
    <property type="entry name" value="METAL-BINDING PROTEIN HI_0362-RELATED"/>
    <property type="match status" value="1"/>
</dbReference>
<dbReference type="InterPro" id="IPR050492">
    <property type="entry name" value="Bact_metal-bind_prot9"/>
</dbReference>
<evidence type="ECO:0000313" key="6">
    <source>
        <dbReference type="Proteomes" id="UP000000674"/>
    </source>
</evidence>
<dbReference type="GO" id="GO:0046872">
    <property type="term" value="F:metal ion binding"/>
    <property type="evidence" value="ECO:0007669"/>
    <property type="project" value="UniProtKB-KW"/>
</dbReference>
<accession>A0B9S3</accession>